<gene>
    <name evidence="2" type="ORF">SY111_15380</name>
</gene>
<reference evidence="2" key="1">
    <citation type="submission" date="2019-10" db="EMBL/GenBank/DDBJ databases">
        <title>Lactobacillus agilis SY111 Whole Genome Sequencing Project.</title>
        <authorList>
            <person name="Suzuki S."/>
            <person name="Endo A."/>
            <person name="Maeno S."/>
            <person name="Shiwa Y."/>
            <person name="Matsutani M."/>
            <person name="Kajikawa A."/>
        </authorList>
    </citation>
    <scope>NUCLEOTIDE SEQUENCE</scope>
    <source>
        <strain evidence="2">SY111</strain>
    </source>
</reference>
<comment type="caution">
    <text evidence="2">The sequence shown here is derived from an EMBL/GenBank/DDBJ whole genome shotgun (WGS) entry which is preliminary data.</text>
</comment>
<dbReference type="EMBL" id="BLAN01000108">
    <property type="protein sequence ID" value="GET08914.1"/>
    <property type="molecule type" value="Genomic_DNA"/>
</dbReference>
<dbReference type="AlphaFoldDB" id="A0A6F9XUE8"/>
<dbReference type="PROSITE" id="PS51257">
    <property type="entry name" value="PROKAR_LIPOPROTEIN"/>
    <property type="match status" value="1"/>
</dbReference>
<keyword evidence="1" id="KW-1133">Transmembrane helix</keyword>
<keyword evidence="1" id="KW-0472">Membrane</keyword>
<keyword evidence="1" id="KW-0812">Transmembrane</keyword>
<organism evidence="2">
    <name type="scientific">Ligilactobacillus agilis</name>
    <dbReference type="NCBI Taxonomy" id="1601"/>
    <lineage>
        <taxon>Bacteria</taxon>
        <taxon>Bacillati</taxon>
        <taxon>Bacillota</taxon>
        <taxon>Bacilli</taxon>
        <taxon>Lactobacillales</taxon>
        <taxon>Lactobacillaceae</taxon>
        <taxon>Ligilactobacillus</taxon>
    </lineage>
</organism>
<dbReference type="RefSeq" id="WP_172586249.1">
    <property type="nucleotide sequence ID" value="NZ_BLAN01000108.1"/>
</dbReference>
<feature type="transmembrane region" description="Helical" evidence="1">
    <location>
        <begin position="12"/>
        <end position="42"/>
    </location>
</feature>
<name>A0A6F9XUE8_9LACO</name>
<evidence type="ECO:0000313" key="2">
    <source>
        <dbReference type="EMBL" id="GET08914.1"/>
    </source>
</evidence>
<dbReference type="Proteomes" id="UP000494178">
    <property type="component" value="Unassembled WGS sequence"/>
</dbReference>
<evidence type="ECO:0000256" key="1">
    <source>
        <dbReference type="SAM" id="Phobius"/>
    </source>
</evidence>
<proteinExistence type="predicted"/>
<accession>A0A6F9XUE8</accession>
<sequence>MVLGIIKLTYILLGIYLMIACISGTASFIFALILSSLVSIGLDLLVAKYAER</sequence>
<protein>
    <submittedName>
        <fullName evidence="2">Uncharacterized protein</fullName>
    </submittedName>
</protein>